<dbReference type="AlphaFoldDB" id="A0A0D2PJ60"/>
<feature type="region of interest" description="Disordered" evidence="1">
    <location>
        <begin position="386"/>
        <end position="457"/>
    </location>
</feature>
<accession>A0A0D2PJ60</accession>
<gene>
    <name evidence="3" type="ORF">HYPSUDRAFT_51277</name>
</gene>
<feature type="compositionally biased region" description="Basic and acidic residues" evidence="1">
    <location>
        <begin position="578"/>
        <end position="602"/>
    </location>
</feature>
<dbReference type="STRING" id="945553.A0A0D2PJ60"/>
<dbReference type="PANTHER" id="PTHR43591">
    <property type="entry name" value="METHYLTRANSFERASE"/>
    <property type="match status" value="1"/>
</dbReference>
<feature type="region of interest" description="Disordered" evidence="1">
    <location>
        <begin position="82"/>
        <end position="209"/>
    </location>
</feature>
<evidence type="ECO:0000256" key="1">
    <source>
        <dbReference type="SAM" id="MobiDB-lite"/>
    </source>
</evidence>
<dbReference type="EMBL" id="KN817521">
    <property type="protein sequence ID" value="KJA28486.1"/>
    <property type="molecule type" value="Genomic_DNA"/>
</dbReference>
<dbReference type="InterPro" id="IPR029063">
    <property type="entry name" value="SAM-dependent_MTases_sf"/>
</dbReference>
<dbReference type="PANTHER" id="PTHR43591:SF105">
    <property type="entry name" value="METHYLTRANSFERASE DOMAIN-CONTAINING PROTEIN-RELATED"/>
    <property type="match status" value="1"/>
</dbReference>
<dbReference type="OrthoDB" id="2013972at2759"/>
<dbReference type="GO" id="GO:0008168">
    <property type="term" value="F:methyltransferase activity"/>
    <property type="evidence" value="ECO:0007669"/>
    <property type="project" value="TreeGrafter"/>
</dbReference>
<feature type="compositionally biased region" description="Polar residues" evidence="1">
    <location>
        <begin position="429"/>
        <end position="440"/>
    </location>
</feature>
<feature type="region of interest" description="Disordered" evidence="1">
    <location>
        <begin position="671"/>
        <end position="694"/>
    </location>
</feature>
<feature type="compositionally biased region" description="Low complexity" evidence="1">
    <location>
        <begin position="671"/>
        <end position="687"/>
    </location>
</feature>
<evidence type="ECO:0000313" key="4">
    <source>
        <dbReference type="Proteomes" id="UP000054270"/>
    </source>
</evidence>
<dbReference type="Pfam" id="PF13649">
    <property type="entry name" value="Methyltransf_25"/>
    <property type="match status" value="1"/>
</dbReference>
<name>A0A0D2PJ60_HYPSF</name>
<dbReference type="CDD" id="cd02440">
    <property type="entry name" value="AdoMet_MTases"/>
    <property type="match status" value="1"/>
</dbReference>
<feature type="compositionally biased region" description="Acidic residues" evidence="1">
    <location>
        <begin position="402"/>
        <end position="414"/>
    </location>
</feature>
<reference evidence="4" key="1">
    <citation type="submission" date="2014-04" db="EMBL/GenBank/DDBJ databases">
        <title>Evolutionary Origins and Diversification of the Mycorrhizal Mutualists.</title>
        <authorList>
            <consortium name="DOE Joint Genome Institute"/>
            <consortium name="Mycorrhizal Genomics Consortium"/>
            <person name="Kohler A."/>
            <person name="Kuo A."/>
            <person name="Nagy L.G."/>
            <person name="Floudas D."/>
            <person name="Copeland A."/>
            <person name="Barry K.W."/>
            <person name="Cichocki N."/>
            <person name="Veneault-Fourrey C."/>
            <person name="LaButti K."/>
            <person name="Lindquist E.A."/>
            <person name="Lipzen A."/>
            <person name="Lundell T."/>
            <person name="Morin E."/>
            <person name="Murat C."/>
            <person name="Riley R."/>
            <person name="Ohm R."/>
            <person name="Sun H."/>
            <person name="Tunlid A."/>
            <person name="Henrissat B."/>
            <person name="Grigoriev I.V."/>
            <person name="Hibbett D.S."/>
            <person name="Martin F."/>
        </authorList>
    </citation>
    <scope>NUCLEOTIDE SEQUENCE [LARGE SCALE GENOMIC DNA]</scope>
    <source>
        <strain evidence="4">FD-334 SS-4</strain>
    </source>
</reference>
<feature type="domain" description="Methyltransferase" evidence="2">
    <location>
        <begin position="277"/>
        <end position="370"/>
    </location>
</feature>
<dbReference type="SUPFAM" id="SSF53335">
    <property type="entry name" value="S-adenosyl-L-methionine-dependent methyltransferases"/>
    <property type="match status" value="1"/>
</dbReference>
<feature type="region of interest" description="Disordered" evidence="1">
    <location>
        <begin position="569"/>
        <end position="606"/>
    </location>
</feature>
<dbReference type="OMA" id="VPYMQAY"/>
<evidence type="ECO:0000313" key="3">
    <source>
        <dbReference type="EMBL" id="KJA28486.1"/>
    </source>
</evidence>
<dbReference type="Gene3D" id="3.40.50.150">
    <property type="entry name" value="Vaccinia Virus protein VP39"/>
    <property type="match status" value="1"/>
</dbReference>
<organism evidence="3 4">
    <name type="scientific">Hypholoma sublateritium (strain FD-334 SS-4)</name>
    <dbReference type="NCBI Taxonomy" id="945553"/>
    <lineage>
        <taxon>Eukaryota</taxon>
        <taxon>Fungi</taxon>
        <taxon>Dikarya</taxon>
        <taxon>Basidiomycota</taxon>
        <taxon>Agaricomycotina</taxon>
        <taxon>Agaricomycetes</taxon>
        <taxon>Agaricomycetidae</taxon>
        <taxon>Agaricales</taxon>
        <taxon>Agaricineae</taxon>
        <taxon>Strophariaceae</taxon>
        <taxon>Hypholoma</taxon>
    </lineage>
</organism>
<protein>
    <recommendedName>
        <fullName evidence="2">Methyltransferase domain-containing protein</fullName>
    </recommendedName>
</protein>
<feature type="region of interest" description="Disordered" evidence="1">
    <location>
        <begin position="1"/>
        <end position="70"/>
    </location>
</feature>
<keyword evidence="4" id="KW-1185">Reference proteome</keyword>
<evidence type="ECO:0000259" key="2">
    <source>
        <dbReference type="Pfam" id="PF13649"/>
    </source>
</evidence>
<feature type="compositionally biased region" description="Low complexity" evidence="1">
    <location>
        <begin position="125"/>
        <end position="139"/>
    </location>
</feature>
<proteinExistence type="predicted"/>
<dbReference type="InterPro" id="IPR041698">
    <property type="entry name" value="Methyltransf_25"/>
</dbReference>
<sequence>MAARLAASQLQPEERDYFPDSPTPVQRRFPSPQPRVQSHYRPFSTLFAEAPYTDAQPPKPTRLKRSSSVGAMQALSNMGIALAGSKDKFKTTKEAASSPRFPSARMPASLRFKTRRSPLLDDDAPSTSSGTTRPSPAAAHMKKKRSMVSLFTTSSDAPTVGSGNGEPNTGLRRSPLVANHVSPPPLPTPDNGNKTSPANKAVPSASDPDIPGIFLPKHIWSKRHNMTLHPYHEHVPYMQAYDPILLDNDYHTDLLLRHLSDGRPAFHDFGKRPPATVLDLGCGQGHWVLHAANLWRQSQITGLDIVDITLPAFETTENAWFKQGNFLDKKLPFPSKSFEFVRMANLALCIPKDLWTQLLDEIRRVLTPGGRVEIIDDQIHFPYAKLPTPEPIGKGGSASSLDLDEDELDEDEREGLDGETLQGHESAETDSTLVSDNSRPPSFDGKASQLTESPTVRPLDAQGRLADLAPRAVHQKHKYVVPSGRRYASQARLLALQRQAHASRDLEKVFRLMLRRQYGISYRPADRIVKYLQNIFGKDSAGKKFSFHIKLAPVDSPIGEPDDAVLSPQLLKKQWMGGDREKGRKRRDDKEPRTSGDGDHLGRSSSELSLVIPAQVSALPASMNAKAASRLGLILPSTPTGPPAGKGPQRAGLKPELSATVHDRRVPRRLSLLSIPPSGPPFSTSPGTTPPILTPKAAERLGIAYGPNDGSAIAPAQVERPPKVPRRRARTTQAPGLLVWPATYIALPPAELEMHACKNIHMLLGCRAALAEFVALHRDKDGAREVPAGEFDDIVWDYECFRRARLNWPADIPDPYEDDPATPATPHSAFDVVPVKHSRSAGSPPAAAPAAAAVGASDSFNGQYHRDDLTHVRTIRVFHAIKSDPGSLLGMFRSKSADAS</sequence>
<dbReference type="Proteomes" id="UP000054270">
    <property type="component" value="Unassembled WGS sequence"/>
</dbReference>